<organism evidence="1">
    <name type="scientific">bioreactor metagenome</name>
    <dbReference type="NCBI Taxonomy" id="1076179"/>
    <lineage>
        <taxon>unclassified sequences</taxon>
        <taxon>metagenomes</taxon>
        <taxon>ecological metagenomes</taxon>
    </lineage>
</organism>
<sequence>MFRVDDFRLPAVSGDADRADMPDVLDAEMNRAGAGGFAQPVIGVVFVVWKDRLPAFDQAGRHRLGADVHQPPLRQLVFFELDLPPFDGVEDILRPRHQQPDHRTALGGNGADDPLRLRPFQQHRPAPDQEAAEPVHLRAGVIERRDAKKGVFAGLPMVVLLNPAGMYQAAVGVQDRLGKSGRAGREIDRRIFFVRKRNRR</sequence>
<name>A0A645HWJ9_9ZZZZ</name>
<evidence type="ECO:0000313" key="1">
    <source>
        <dbReference type="EMBL" id="MPN42569.1"/>
    </source>
</evidence>
<dbReference type="AlphaFoldDB" id="A0A645HWJ9"/>
<proteinExistence type="predicted"/>
<accession>A0A645HWJ9</accession>
<dbReference type="EMBL" id="VSSQ01100388">
    <property type="protein sequence ID" value="MPN42569.1"/>
    <property type="molecule type" value="Genomic_DNA"/>
</dbReference>
<comment type="caution">
    <text evidence="1">The sequence shown here is derived from an EMBL/GenBank/DDBJ whole genome shotgun (WGS) entry which is preliminary data.</text>
</comment>
<gene>
    <name evidence="1" type="ORF">SDC9_190126</name>
</gene>
<reference evidence="1" key="1">
    <citation type="submission" date="2019-08" db="EMBL/GenBank/DDBJ databases">
        <authorList>
            <person name="Kucharzyk K."/>
            <person name="Murdoch R.W."/>
            <person name="Higgins S."/>
            <person name="Loffler F."/>
        </authorList>
    </citation>
    <scope>NUCLEOTIDE SEQUENCE</scope>
</reference>
<protein>
    <submittedName>
        <fullName evidence="1">Uncharacterized protein</fullName>
    </submittedName>
</protein>